<dbReference type="InterPro" id="IPR050595">
    <property type="entry name" value="Bact_response_regulator"/>
</dbReference>
<protein>
    <recommendedName>
        <fullName evidence="3">Response regulatory domain-containing protein</fullName>
    </recommendedName>
</protein>
<dbReference type="EMBL" id="MEUI01000042">
    <property type="protein sequence ID" value="OGC32913.1"/>
    <property type="molecule type" value="Genomic_DNA"/>
</dbReference>
<evidence type="ECO:0000259" key="3">
    <source>
        <dbReference type="PROSITE" id="PS50110"/>
    </source>
</evidence>
<comment type="caution">
    <text evidence="4">The sequence shown here is derived from an EMBL/GenBank/DDBJ whole genome shotgun (WGS) entry which is preliminary data.</text>
</comment>
<organism evidence="4 5">
    <name type="scientific">candidate division WOR-1 bacterium RIFOXYC2_FULL_41_25</name>
    <dbReference type="NCBI Taxonomy" id="1802586"/>
    <lineage>
        <taxon>Bacteria</taxon>
        <taxon>Bacillati</taxon>
        <taxon>Saganbacteria</taxon>
    </lineage>
</organism>
<dbReference type="SMART" id="SM00448">
    <property type="entry name" value="REC"/>
    <property type="match status" value="1"/>
</dbReference>
<sequence>MDKPLILVVDDEKDVADDLAETIADTKKYQVLQASSGEQALQIIEERNKGMLKRDKNKVKLVLLDIRMPGMDGIQTLEKINEIDNKIGIIMVTAYDLEEYWMKSMIGSEAMAFVTKPYDNNKVIQLIDDFFGGKEKEIAQRYLNYFWQQPLIDQLKEVEAKVKSLEQEQKKID</sequence>
<name>A0A1F4TLH2_UNCSA</name>
<evidence type="ECO:0000256" key="1">
    <source>
        <dbReference type="ARBA" id="ARBA00022553"/>
    </source>
</evidence>
<dbReference type="InterPro" id="IPR001789">
    <property type="entry name" value="Sig_transdc_resp-reg_receiver"/>
</dbReference>
<feature type="domain" description="Response regulatory" evidence="3">
    <location>
        <begin position="5"/>
        <end position="131"/>
    </location>
</feature>
<feature type="modified residue" description="4-aspartylphosphate" evidence="2">
    <location>
        <position position="65"/>
    </location>
</feature>
<evidence type="ECO:0000313" key="5">
    <source>
        <dbReference type="Proteomes" id="UP000177309"/>
    </source>
</evidence>
<dbReference type="PANTHER" id="PTHR44591:SF3">
    <property type="entry name" value="RESPONSE REGULATORY DOMAIN-CONTAINING PROTEIN"/>
    <property type="match status" value="1"/>
</dbReference>
<gene>
    <name evidence="4" type="ORF">A2462_00765</name>
</gene>
<evidence type="ECO:0000313" key="4">
    <source>
        <dbReference type="EMBL" id="OGC32913.1"/>
    </source>
</evidence>
<dbReference type="Pfam" id="PF00072">
    <property type="entry name" value="Response_reg"/>
    <property type="match status" value="1"/>
</dbReference>
<dbReference type="Proteomes" id="UP000177309">
    <property type="component" value="Unassembled WGS sequence"/>
</dbReference>
<reference evidence="4 5" key="1">
    <citation type="journal article" date="2016" name="Nat. Commun.">
        <title>Thousands of microbial genomes shed light on interconnected biogeochemical processes in an aquifer system.</title>
        <authorList>
            <person name="Anantharaman K."/>
            <person name="Brown C.T."/>
            <person name="Hug L.A."/>
            <person name="Sharon I."/>
            <person name="Castelle C.J."/>
            <person name="Probst A.J."/>
            <person name="Thomas B.C."/>
            <person name="Singh A."/>
            <person name="Wilkins M.J."/>
            <person name="Karaoz U."/>
            <person name="Brodie E.L."/>
            <person name="Williams K.H."/>
            <person name="Hubbard S.S."/>
            <person name="Banfield J.F."/>
        </authorList>
    </citation>
    <scope>NUCLEOTIDE SEQUENCE [LARGE SCALE GENOMIC DNA]</scope>
</reference>
<dbReference type="AlphaFoldDB" id="A0A1F4TLH2"/>
<dbReference type="SUPFAM" id="SSF52172">
    <property type="entry name" value="CheY-like"/>
    <property type="match status" value="1"/>
</dbReference>
<dbReference type="GO" id="GO:0000160">
    <property type="term" value="P:phosphorelay signal transduction system"/>
    <property type="evidence" value="ECO:0007669"/>
    <property type="project" value="InterPro"/>
</dbReference>
<dbReference type="Gene3D" id="3.40.50.2300">
    <property type="match status" value="1"/>
</dbReference>
<proteinExistence type="predicted"/>
<keyword evidence="1 2" id="KW-0597">Phosphoprotein</keyword>
<dbReference type="PANTHER" id="PTHR44591">
    <property type="entry name" value="STRESS RESPONSE REGULATOR PROTEIN 1"/>
    <property type="match status" value="1"/>
</dbReference>
<accession>A0A1F4TLH2</accession>
<evidence type="ECO:0000256" key="2">
    <source>
        <dbReference type="PROSITE-ProRule" id="PRU00169"/>
    </source>
</evidence>
<dbReference type="InterPro" id="IPR011006">
    <property type="entry name" value="CheY-like_superfamily"/>
</dbReference>
<dbReference type="PROSITE" id="PS50110">
    <property type="entry name" value="RESPONSE_REGULATORY"/>
    <property type="match status" value="1"/>
</dbReference>